<dbReference type="Proteomes" id="UP000015106">
    <property type="component" value="Chromosome 1"/>
</dbReference>
<protein>
    <recommendedName>
        <fullName evidence="1">Reverse transcriptase zinc-binding domain-containing protein</fullName>
    </recommendedName>
</protein>
<dbReference type="Pfam" id="PF13966">
    <property type="entry name" value="zf-RVT"/>
    <property type="match status" value="1"/>
</dbReference>
<feature type="domain" description="Reverse transcriptase zinc-binding" evidence="1">
    <location>
        <begin position="27"/>
        <end position="109"/>
    </location>
</feature>
<keyword evidence="3" id="KW-1185">Reference proteome</keyword>
<dbReference type="Gramene" id="TuG1812G0100000302.01.T01">
    <property type="protein sequence ID" value="TuG1812G0100000302.01.T01.cds407164"/>
    <property type="gene ID" value="TuG1812G0100000302.01"/>
</dbReference>
<organism evidence="2 3">
    <name type="scientific">Triticum urartu</name>
    <name type="common">Red wild einkorn</name>
    <name type="synonym">Crithodium urartu</name>
    <dbReference type="NCBI Taxonomy" id="4572"/>
    <lineage>
        <taxon>Eukaryota</taxon>
        <taxon>Viridiplantae</taxon>
        <taxon>Streptophyta</taxon>
        <taxon>Embryophyta</taxon>
        <taxon>Tracheophyta</taxon>
        <taxon>Spermatophyta</taxon>
        <taxon>Magnoliopsida</taxon>
        <taxon>Liliopsida</taxon>
        <taxon>Poales</taxon>
        <taxon>Poaceae</taxon>
        <taxon>BOP clade</taxon>
        <taxon>Pooideae</taxon>
        <taxon>Triticodae</taxon>
        <taxon>Triticeae</taxon>
        <taxon>Triticinae</taxon>
        <taxon>Triticum</taxon>
    </lineage>
</organism>
<dbReference type="AlphaFoldDB" id="A0A8R7NXD3"/>
<sequence>MKKEVVTLKQNDPLDEVYWKFDNSGKFTTKSMYRWLEKDIAGSSFKWVWDAKLPLKIQIFLWQVGQNAILTRENMKKRLWPGNPCCSFCDQLETTQHLFFLCPVSRVVWRTIGALLGSDCCPNSVWQYYVWVFSFLPGCEQIYTVGLAAICWAI</sequence>
<reference evidence="2" key="2">
    <citation type="submission" date="2018-03" db="EMBL/GenBank/DDBJ databases">
        <title>The Triticum urartu genome reveals the dynamic nature of wheat genome evolution.</title>
        <authorList>
            <person name="Ling H."/>
            <person name="Ma B."/>
            <person name="Shi X."/>
            <person name="Liu H."/>
            <person name="Dong L."/>
            <person name="Sun H."/>
            <person name="Cao Y."/>
            <person name="Gao Q."/>
            <person name="Zheng S."/>
            <person name="Li Y."/>
            <person name="Yu Y."/>
            <person name="Du H."/>
            <person name="Qi M."/>
            <person name="Li Y."/>
            <person name="Yu H."/>
            <person name="Cui Y."/>
            <person name="Wang N."/>
            <person name="Chen C."/>
            <person name="Wu H."/>
            <person name="Zhao Y."/>
            <person name="Zhang J."/>
            <person name="Li Y."/>
            <person name="Zhou W."/>
            <person name="Zhang B."/>
            <person name="Hu W."/>
            <person name="Eijk M."/>
            <person name="Tang J."/>
            <person name="Witsenboer H."/>
            <person name="Zhao S."/>
            <person name="Li Z."/>
            <person name="Zhang A."/>
            <person name="Wang D."/>
            <person name="Liang C."/>
        </authorList>
    </citation>
    <scope>NUCLEOTIDE SEQUENCE [LARGE SCALE GENOMIC DNA]</scope>
    <source>
        <strain evidence="2">cv. G1812</strain>
    </source>
</reference>
<accession>A0A8R7NXD3</accession>
<proteinExistence type="predicted"/>
<name>A0A8R7NXD3_TRIUA</name>
<evidence type="ECO:0000313" key="3">
    <source>
        <dbReference type="Proteomes" id="UP000015106"/>
    </source>
</evidence>
<evidence type="ECO:0000313" key="2">
    <source>
        <dbReference type="EnsemblPlants" id="TuG1812G0100000302.01.T01.cds407164"/>
    </source>
</evidence>
<reference evidence="3" key="1">
    <citation type="journal article" date="2013" name="Nature">
        <title>Draft genome of the wheat A-genome progenitor Triticum urartu.</title>
        <authorList>
            <person name="Ling H.Q."/>
            <person name="Zhao S."/>
            <person name="Liu D."/>
            <person name="Wang J."/>
            <person name="Sun H."/>
            <person name="Zhang C."/>
            <person name="Fan H."/>
            <person name="Li D."/>
            <person name="Dong L."/>
            <person name="Tao Y."/>
            <person name="Gao C."/>
            <person name="Wu H."/>
            <person name="Li Y."/>
            <person name="Cui Y."/>
            <person name="Guo X."/>
            <person name="Zheng S."/>
            <person name="Wang B."/>
            <person name="Yu K."/>
            <person name="Liang Q."/>
            <person name="Yang W."/>
            <person name="Lou X."/>
            <person name="Chen J."/>
            <person name="Feng M."/>
            <person name="Jian J."/>
            <person name="Zhang X."/>
            <person name="Luo G."/>
            <person name="Jiang Y."/>
            <person name="Liu J."/>
            <person name="Wang Z."/>
            <person name="Sha Y."/>
            <person name="Zhang B."/>
            <person name="Wu H."/>
            <person name="Tang D."/>
            <person name="Shen Q."/>
            <person name="Xue P."/>
            <person name="Zou S."/>
            <person name="Wang X."/>
            <person name="Liu X."/>
            <person name="Wang F."/>
            <person name="Yang Y."/>
            <person name="An X."/>
            <person name="Dong Z."/>
            <person name="Zhang K."/>
            <person name="Zhang X."/>
            <person name="Luo M.C."/>
            <person name="Dvorak J."/>
            <person name="Tong Y."/>
            <person name="Wang J."/>
            <person name="Yang H."/>
            <person name="Li Z."/>
            <person name="Wang D."/>
            <person name="Zhang A."/>
            <person name="Wang J."/>
        </authorList>
    </citation>
    <scope>NUCLEOTIDE SEQUENCE</scope>
    <source>
        <strain evidence="3">cv. G1812</strain>
    </source>
</reference>
<evidence type="ECO:0000259" key="1">
    <source>
        <dbReference type="Pfam" id="PF13966"/>
    </source>
</evidence>
<dbReference type="EnsemblPlants" id="TuG1812G0100000302.01.T01">
    <property type="protein sequence ID" value="TuG1812G0100000302.01.T01.cds407164"/>
    <property type="gene ID" value="TuG1812G0100000302.01"/>
</dbReference>
<reference evidence="2" key="3">
    <citation type="submission" date="2022-06" db="UniProtKB">
        <authorList>
            <consortium name="EnsemblPlants"/>
        </authorList>
    </citation>
    <scope>IDENTIFICATION</scope>
</reference>
<dbReference type="InterPro" id="IPR026960">
    <property type="entry name" value="RVT-Znf"/>
</dbReference>